<feature type="signal peptide" evidence="3">
    <location>
        <begin position="1"/>
        <end position="30"/>
    </location>
</feature>
<dbReference type="SMART" id="SM00060">
    <property type="entry name" value="FN3"/>
    <property type="match status" value="2"/>
</dbReference>
<evidence type="ECO:0000256" key="2">
    <source>
        <dbReference type="ARBA" id="ARBA00023326"/>
    </source>
</evidence>
<feature type="domain" description="Fibronectin type-III" evidence="4">
    <location>
        <begin position="571"/>
        <end position="660"/>
    </location>
</feature>
<dbReference type="Gene3D" id="2.60.120.380">
    <property type="match status" value="1"/>
</dbReference>
<gene>
    <name evidence="5" type="ORF">J2X11_001946</name>
</gene>
<dbReference type="InterPro" id="IPR036116">
    <property type="entry name" value="FN3_sf"/>
</dbReference>
<dbReference type="Pfam" id="PF00041">
    <property type="entry name" value="fn3"/>
    <property type="match status" value="2"/>
</dbReference>
<dbReference type="Gene3D" id="2.60.40.10">
    <property type="entry name" value="Immunoglobulins"/>
    <property type="match status" value="2"/>
</dbReference>
<dbReference type="RefSeq" id="WP_309970192.1">
    <property type="nucleotide sequence ID" value="NZ_JAVDWH010000001.1"/>
</dbReference>
<keyword evidence="2" id="KW-0624">Polysaccharide degradation</keyword>
<reference evidence="5 6" key="1">
    <citation type="submission" date="2023-07" db="EMBL/GenBank/DDBJ databases">
        <title>Sorghum-associated microbial communities from plants grown in Nebraska, USA.</title>
        <authorList>
            <person name="Schachtman D."/>
        </authorList>
    </citation>
    <scope>NUCLEOTIDE SEQUENCE [LARGE SCALE GENOMIC DNA]</scope>
    <source>
        <strain evidence="5 6">BE248</strain>
    </source>
</reference>
<dbReference type="SUPFAM" id="SSF49265">
    <property type="entry name" value="Fibronectin type III"/>
    <property type="match status" value="1"/>
</dbReference>
<dbReference type="PROSITE" id="PS50853">
    <property type="entry name" value="FN3"/>
    <property type="match status" value="2"/>
</dbReference>
<organism evidence="5 6">
    <name type="scientific">Aeromicrobium panaciterrae</name>
    <dbReference type="NCBI Taxonomy" id="363861"/>
    <lineage>
        <taxon>Bacteria</taxon>
        <taxon>Bacillati</taxon>
        <taxon>Actinomycetota</taxon>
        <taxon>Actinomycetes</taxon>
        <taxon>Propionibacteriales</taxon>
        <taxon>Nocardioidaceae</taxon>
        <taxon>Aeromicrobium</taxon>
    </lineage>
</organism>
<dbReference type="InterPro" id="IPR013783">
    <property type="entry name" value="Ig-like_fold"/>
</dbReference>
<keyword evidence="2" id="KW-0119">Carbohydrate metabolism</keyword>
<dbReference type="InterPro" id="IPR003961">
    <property type="entry name" value="FN3_dom"/>
</dbReference>
<keyword evidence="3" id="KW-0732">Signal</keyword>
<keyword evidence="1" id="KW-0326">Glycosidase</keyword>
<keyword evidence="1" id="KW-0378">Hydrolase</keyword>
<comment type="caution">
    <text evidence="5">The sequence shown here is derived from an EMBL/GenBank/DDBJ whole genome shotgun (WGS) entry which is preliminary data.</text>
</comment>
<protein>
    <recommendedName>
        <fullName evidence="4">Fibronectin type-III domain-containing protein</fullName>
    </recommendedName>
</protein>
<keyword evidence="6" id="KW-1185">Reference proteome</keyword>
<proteinExistence type="predicted"/>
<evidence type="ECO:0000313" key="5">
    <source>
        <dbReference type="EMBL" id="MDR7087107.1"/>
    </source>
</evidence>
<evidence type="ECO:0000259" key="4">
    <source>
        <dbReference type="PROSITE" id="PS50853"/>
    </source>
</evidence>
<feature type="chain" id="PRO_5045056227" description="Fibronectin type-III domain-containing protein" evidence="3">
    <location>
        <begin position="31"/>
        <end position="660"/>
    </location>
</feature>
<dbReference type="Proteomes" id="UP001257739">
    <property type="component" value="Unassembled WGS sequence"/>
</dbReference>
<evidence type="ECO:0000313" key="6">
    <source>
        <dbReference type="Proteomes" id="UP001257739"/>
    </source>
</evidence>
<feature type="domain" description="Fibronectin type-III" evidence="4">
    <location>
        <begin position="482"/>
        <end position="570"/>
    </location>
</feature>
<evidence type="ECO:0000256" key="1">
    <source>
        <dbReference type="ARBA" id="ARBA00023295"/>
    </source>
</evidence>
<name>A0ABU1UPJ6_9ACTN</name>
<accession>A0ABU1UPJ6</accession>
<sequence length="660" mass="68763">MNRVTTMKVRAMSVAAIFLLTTLTTGHAAAATNDDPTPGQAKWSGLKKGKAALEALGATTDDVAKLNSMSEKALKKLLSSDPTVRVNGRGHITFIDPVKAGASAQAASAAAAAPFPLSQTFTLHSKPGSTKTIYLDLNGYDLSDTQWDDDSNGQVSGTYKGYSTDLDFTSFSDTERTAIQSIWQRVAEDYSSLDVDVTTQLPASSALDRSSSGDSAYGTVAFISSDNSLVNDLDCSCGGMAWLDSFDEIGWWQRHLRPALVLAKEVGPIKGVAEATSHEVGHTLGLSHDGTATESYYEGASEGLWAPIMGVGYYNPVTSWSSGEYPLANNSEDDFAEMATHGVVARADEAGGTTASALVSNGNASGFISTGADKDLYAVDWACTSAMQASASPAPVSPNLDIQLRLLDSEGAEIDADNPDAARVTSDNASGLGATVGQSLTPGRYYLEVDGVAGGSLLDGYTNYSSVGSYSLTTTGCSAPSAPQALTATVDQIGATAQLVWQPPAQNGGTELTGYVVKIGTQTETLSASATSFTTGPLSRASATTISVQGVNAVGTGASASVSARALPVASMRGLKVARRDNALKATWLTPTMTGKAPVTGFRILVKRGSVKVKTYDVSSTTRAKLITGLSSRYRYTTYVRVLTGTSTGPWSKVSLVRPY</sequence>
<evidence type="ECO:0000256" key="3">
    <source>
        <dbReference type="SAM" id="SignalP"/>
    </source>
</evidence>
<dbReference type="SUPFAM" id="SSF55486">
    <property type="entry name" value="Metalloproteases ('zincins'), catalytic domain"/>
    <property type="match status" value="1"/>
</dbReference>
<dbReference type="EMBL" id="JAVDWH010000001">
    <property type="protein sequence ID" value="MDR7087107.1"/>
    <property type="molecule type" value="Genomic_DNA"/>
</dbReference>